<evidence type="ECO:0000313" key="2">
    <source>
        <dbReference type="RefSeq" id="XP_052119627.1"/>
    </source>
</evidence>
<dbReference type="RefSeq" id="XP_052119627.1">
    <property type="nucleotide sequence ID" value="XM_052263667.1"/>
</dbReference>
<sequence length="137" mass="14786">MWPAKPHPYPPCWVQGAGVGKGLGGGRRRVIVLPLPARQSCLGIRSVGHPSLSLISCIRMYASRTPAVLAVLAMLTLPALLQCAAQLPSNPYYGNGLQYPAKSGLSPFVYANTASYANTYYLPYAYQNYAPFAPIRT</sequence>
<organism evidence="1 2">
    <name type="scientific">Frankliniella occidentalis</name>
    <name type="common">Western flower thrips</name>
    <name type="synonym">Euthrips occidentalis</name>
    <dbReference type="NCBI Taxonomy" id="133901"/>
    <lineage>
        <taxon>Eukaryota</taxon>
        <taxon>Metazoa</taxon>
        <taxon>Ecdysozoa</taxon>
        <taxon>Arthropoda</taxon>
        <taxon>Hexapoda</taxon>
        <taxon>Insecta</taxon>
        <taxon>Pterygota</taxon>
        <taxon>Neoptera</taxon>
        <taxon>Paraneoptera</taxon>
        <taxon>Thysanoptera</taxon>
        <taxon>Terebrantia</taxon>
        <taxon>Thripoidea</taxon>
        <taxon>Thripidae</taxon>
        <taxon>Frankliniella</taxon>
    </lineage>
</organism>
<name>A0A9C6WKW1_FRAOC</name>
<keyword evidence="1" id="KW-1185">Reference proteome</keyword>
<gene>
    <name evidence="2" type="primary">LOC127748794</name>
</gene>
<dbReference type="KEGG" id="foc:127748794"/>
<proteinExistence type="predicted"/>
<evidence type="ECO:0000313" key="1">
    <source>
        <dbReference type="Proteomes" id="UP000504606"/>
    </source>
</evidence>
<dbReference type="GeneID" id="127748794"/>
<dbReference type="AlphaFoldDB" id="A0A9C6WKW1"/>
<reference evidence="2" key="1">
    <citation type="submission" date="2025-08" db="UniProtKB">
        <authorList>
            <consortium name="RefSeq"/>
        </authorList>
    </citation>
    <scope>IDENTIFICATION</scope>
    <source>
        <tissue evidence="2">Whole organism</tissue>
    </source>
</reference>
<protein>
    <submittedName>
        <fullName evidence="2">Uncharacterized protein LOC127748794</fullName>
    </submittedName>
</protein>
<accession>A0A9C6WKW1</accession>
<dbReference type="Proteomes" id="UP000504606">
    <property type="component" value="Unplaced"/>
</dbReference>